<evidence type="ECO:0000313" key="3">
    <source>
        <dbReference type="Proteomes" id="UP000030625"/>
    </source>
</evidence>
<dbReference type="InterPro" id="IPR002145">
    <property type="entry name" value="CopG"/>
</dbReference>
<dbReference type="Proteomes" id="UP000030625">
    <property type="component" value="Chromosome"/>
</dbReference>
<sequence length="80" mass="8568">MISDAEFDRWGEAAERGDYGGSKGPVMHGPIFPVDADYPDIVSLGVSADMLALVDAKARRLGVGRDDVIRHAIARDLVDA</sequence>
<evidence type="ECO:0000313" key="2">
    <source>
        <dbReference type="EMBL" id="AIZ15477.1"/>
    </source>
</evidence>
<dbReference type="AlphaFoldDB" id="A0A0A7I5F7"/>
<dbReference type="KEGG" id="bka:AH68_07780"/>
<evidence type="ECO:0000259" key="1">
    <source>
        <dbReference type="Pfam" id="PF01402"/>
    </source>
</evidence>
<protein>
    <recommendedName>
        <fullName evidence="1">Ribbon-helix-helix protein CopG domain-containing protein</fullName>
    </recommendedName>
</protein>
<dbReference type="InterPro" id="IPR013321">
    <property type="entry name" value="Arc_rbn_hlx_hlx"/>
</dbReference>
<reference evidence="2 3" key="1">
    <citation type="journal article" date="2015" name="Genome Announc.">
        <title>Complete and Assembled Genome Sequence of Bifidobacterium kashiwanohense PV20-2, Isolated from the Feces of an Anemic Kenyan Infant.</title>
        <authorList>
            <person name="Vazquez-Gutierrez P."/>
            <person name="Lacroix C."/>
            <person name="Chassard C."/>
            <person name="Klumpp J."/>
            <person name="Jans C."/>
            <person name="Stevens M.J."/>
        </authorList>
    </citation>
    <scope>NUCLEOTIDE SEQUENCE [LARGE SCALE GENOMIC DNA]</scope>
    <source>
        <strain evidence="2 3">PV20-2</strain>
    </source>
</reference>
<dbReference type="STRING" id="1447716.AH68_07780"/>
<dbReference type="RefSeq" id="WP_039199047.1">
    <property type="nucleotide sequence ID" value="NZ_CP007456.1"/>
</dbReference>
<dbReference type="GO" id="GO:0006355">
    <property type="term" value="P:regulation of DNA-templated transcription"/>
    <property type="evidence" value="ECO:0007669"/>
    <property type="project" value="InterPro"/>
</dbReference>
<accession>A0A0A7I5F7</accession>
<dbReference type="EMBL" id="CP007456">
    <property type="protein sequence ID" value="AIZ15477.1"/>
    <property type="molecule type" value="Genomic_DNA"/>
</dbReference>
<gene>
    <name evidence="2" type="ORF">AH68_07780</name>
</gene>
<feature type="domain" description="Ribbon-helix-helix protein CopG" evidence="1">
    <location>
        <begin position="42"/>
        <end position="75"/>
    </location>
</feature>
<proteinExistence type="predicted"/>
<dbReference type="HOGENOM" id="CLU_2582655_0_0_11"/>
<dbReference type="Gene3D" id="1.10.1220.10">
    <property type="entry name" value="Met repressor-like"/>
    <property type="match status" value="1"/>
</dbReference>
<name>A0A0A7I5F7_9BIFI</name>
<dbReference type="Pfam" id="PF01402">
    <property type="entry name" value="RHH_1"/>
    <property type="match status" value="1"/>
</dbReference>
<organism evidence="2 3">
    <name type="scientific">Bifidobacterium catenulatum PV20-2</name>
    <dbReference type="NCBI Taxonomy" id="1447716"/>
    <lineage>
        <taxon>Bacteria</taxon>
        <taxon>Bacillati</taxon>
        <taxon>Actinomycetota</taxon>
        <taxon>Actinomycetes</taxon>
        <taxon>Bifidobacteriales</taxon>
        <taxon>Bifidobacteriaceae</taxon>
        <taxon>Bifidobacterium</taxon>
    </lineage>
</organism>